<reference evidence="1" key="2">
    <citation type="journal article" date="2015" name="Fish Shellfish Immunol.">
        <title>Early steps in the European eel (Anguilla anguilla)-Vibrio vulnificus interaction in the gills: Role of the RtxA13 toxin.</title>
        <authorList>
            <person name="Callol A."/>
            <person name="Pajuelo D."/>
            <person name="Ebbesson L."/>
            <person name="Teles M."/>
            <person name="MacKenzie S."/>
            <person name="Amaro C."/>
        </authorList>
    </citation>
    <scope>NUCLEOTIDE SEQUENCE</scope>
</reference>
<protein>
    <submittedName>
        <fullName evidence="1">Uncharacterized protein</fullName>
    </submittedName>
</protein>
<organism evidence="1">
    <name type="scientific">Anguilla anguilla</name>
    <name type="common">European freshwater eel</name>
    <name type="synonym">Muraena anguilla</name>
    <dbReference type="NCBI Taxonomy" id="7936"/>
    <lineage>
        <taxon>Eukaryota</taxon>
        <taxon>Metazoa</taxon>
        <taxon>Chordata</taxon>
        <taxon>Craniata</taxon>
        <taxon>Vertebrata</taxon>
        <taxon>Euteleostomi</taxon>
        <taxon>Actinopterygii</taxon>
        <taxon>Neopterygii</taxon>
        <taxon>Teleostei</taxon>
        <taxon>Anguilliformes</taxon>
        <taxon>Anguillidae</taxon>
        <taxon>Anguilla</taxon>
    </lineage>
</organism>
<name>A0A0E9Q2P3_ANGAN</name>
<evidence type="ECO:0000313" key="1">
    <source>
        <dbReference type="EMBL" id="JAH11171.1"/>
    </source>
</evidence>
<reference evidence="1" key="1">
    <citation type="submission" date="2014-11" db="EMBL/GenBank/DDBJ databases">
        <authorList>
            <person name="Amaro Gonzalez C."/>
        </authorList>
    </citation>
    <scope>NUCLEOTIDE SEQUENCE</scope>
</reference>
<proteinExistence type="predicted"/>
<sequence>MLSYLQYARGGSGKMTFNLLMFLTCQYNCMCTLRNDVHVKRCSVSSDWLECRCNVYYFHTSSHNPSQPLPSTQHSVSD</sequence>
<dbReference type="EMBL" id="GBXM01097406">
    <property type="protein sequence ID" value="JAH11171.1"/>
    <property type="molecule type" value="Transcribed_RNA"/>
</dbReference>
<accession>A0A0E9Q2P3</accession>
<dbReference type="AlphaFoldDB" id="A0A0E9Q2P3"/>